<evidence type="ECO:0000256" key="3">
    <source>
        <dbReference type="ARBA" id="ARBA00022475"/>
    </source>
</evidence>
<evidence type="ECO:0000256" key="7">
    <source>
        <dbReference type="RuleBase" id="RU363032"/>
    </source>
</evidence>
<feature type="transmembrane region" description="Helical" evidence="7">
    <location>
        <begin position="30"/>
        <end position="50"/>
    </location>
</feature>
<feature type="transmembrane region" description="Helical" evidence="7">
    <location>
        <begin position="173"/>
        <end position="197"/>
    </location>
</feature>
<comment type="subcellular location">
    <subcellularLocation>
        <location evidence="1 7">Cell membrane</location>
        <topology evidence="1 7">Multi-pass membrane protein</topology>
    </subcellularLocation>
</comment>
<evidence type="ECO:0000256" key="6">
    <source>
        <dbReference type="ARBA" id="ARBA00023136"/>
    </source>
</evidence>
<evidence type="ECO:0000256" key="4">
    <source>
        <dbReference type="ARBA" id="ARBA00022692"/>
    </source>
</evidence>
<evidence type="ECO:0000313" key="9">
    <source>
        <dbReference type="EMBL" id="ADY14447.1"/>
    </source>
</evidence>
<dbReference type="Gene3D" id="1.10.3720.10">
    <property type="entry name" value="MetI-like"/>
    <property type="match status" value="1"/>
</dbReference>
<comment type="similarity">
    <text evidence="7">Belongs to the binding-protein-dependent transport system permease family.</text>
</comment>
<dbReference type="KEGG" id="sbu:SpiBuddy_2636"/>
<gene>
    <name evidence="9" type="ordered locus">SpiBuddy_2636</name>
</gene>
<dbReference type="InterPro" id="IPR035906">
    <property type="entry name" value="MetI-like_sf"/>
</dbReference>
<dbReference type="Proteomes" id="UP000008466">
    <property type="component" value="Chromosome"/>
</dbReference>
<sequence>MIVCHPSTTDGWLLAKGIEMQIRKRYNYTGYLYILPWIIGFLLLQLVPLINSFYYSFTNFQLLGDPKFLGLENYKKIFTADATFLQSLKVTSYYVMIAVPLKISFALVIAIILNQNIKGINLFRTLYYIPSILGGSVAISVLWKYLFMNQGVVNNIIAVFGIKAVDWLGDPRFALGTVSLVTVWQFGSSMLLFLAGLKQIPVSLYEAARIDGAGRMRIFWKITIPELSPIILFNLIMQMINAFQDFTSAFVITQGGPLKSTYLYGLMLYDQGFKFFKMGYSSALSWILFAIILFFTSLTFRSSESWVHYGDSL</sequence>
<dbReference type="SUPFAM" id="SSF161098">
    <property type="entry name" value="MetI-like"/>
    <property type="match status" value="1"/>
</dbReference>
<dbReference type="GO" id="GO:0005886">
    <property type="term" value="C:plasma membrane"/>
    <property type="evidence" value="ECO:0007669"/>
    <property type="project" value="UniProtKB-SubCell"/>
</dbReference>
<feature type="transmembrane region" description="Helical" evidence="7">
    <location>
        <begin position="125"/>
        <end position="146"/>
    </location>
</feature>
<dbReference type="InterPro" id="IPR000515">
    <property type="entry name" value="MetI-like"/>
</dbReference>
<feature type="domain" description="ABC transmembrane type-1" evidence="8">
    <location>
        <begin position="88"/>
        <end position="299"/>
    </location>
</feature>
<dbReference type="EMBL" id="CP002541">
    <property type="protein sequence ID" value="ADY14447.1"/>
    <property type="molecule type" value="Genomic_DNA"/>
</dbReference>
<dbReference type="STRING" id="158189.SpiBuddy_2636"/>
<accession>F0RT98</accession>
<keyword evidence="6 7" id="KW-0472">Membrane</keyword>
<dbReference type="SUPFAM" id="SSF160964">
    <property type="entry name" value="MalF N-terminal region-like"/>
    <property type="match status" value="1"/>
</dbReference>
<dbReference type="RefSeq" id="WP_013608292.1">
    <property type="nucleotide sequence ID" value="NC_015152.1"/>
</dbReference>
<organism evidence="9 10">
    <name type="scientific">Sphaerochaeta globosa (strain ATCC BAA-1886 / DSM 22777 / Buddy)</name>
    <name type="common">Spirochaeta sp. (strain Buddy)</name>
    <dbReference type="NCBI Taxonomy" id="158189"/>
    <lineage>
        <taxon>Bacteria</taxon>
        <taxon>Pseudomonadati</taxon>
        <taxon>Spirochaetota</taxon>
        <taxon>Spirochaetia</taxon>
        <taxon>Spirochaetales</taxon>
        <taxon>Sphaerochaetaceae</taxon>
        <taxon>Sphaerochaeta</taxon>
    </lineage>
</organism>
<feature type="transmembrane region" description="Helical" evidence="7">
    <location>
        <begin position="93"/>
        <end position="113"/>
    </location>
</feature>
<dbReference type="AlphaFoldDB" id="F0RT98"/>
<evidence type="ECO:0000256" key="1">
    <source>
        <dbReference type="ARBA" id="ARBA00004651"/>
    </source>
</evidence>
<keyword evidence="5 7" id="KW-1133">Transmembrane helix</keyword>
<dbReference type="PANTHER" id="PTHR30193">
    <property type="entry name" value="ABC TRANSPORTER PERMEASE PROTEIN"/>
    <property type="match status" value="1"/>
</dbReference>
<dbReference type="InterPro" id="IPR051393">
    <property type="entry name" value="ABC_transporter_permease"/>
</dbReference>
<dbReference type="PROSITE" id="PS50928">
    <property type="entry name" value="ABC_TM1"/>
    <property type="match status" value="1"/>
</dbReference>
<reference evidence="10" key="1">
    <citation type="submission" date="2011-02" db="EMBL/GenBank/DDBJ databases">
        <title>Complete sequence of Spirochaeta sp. Buddy.</title>
        <authorList>
            <person name="Lucas S."/>
            <person name="Copeland A."/>
            <person name="Lapidus A."/>
            <person name="Cheng J.-F."/>
            <person name="Goodwin L."/>
            <person name="Pitluck S."/>
            <person name="Zeytun A."/>
            <person name="Detter J.C."/>
            <person name="Han C."/>
            <person name="Tapia R."/>
            <person name="Land M."/>
            <person name="Hauser L."/>
            <person name="Kyrpides N."/>
            <person name="Ivanova N."/>
            <person name="Mikhailova N."/>
            <person name="Pagani I."/>
            <person name="Ritalahti K.M."/>
            <person name="Loeffler F.E."/>
            <person name="Woyke T."/>
        </authorList>
    </citation>
    <scope>NUCLEOTIDE SEQUENCE [LARGE SCALE GENOMIC DNA]</scope>
    <source>
        <strain evidence="10">ATCC BAA-1886 / DSM 22777 / Buddy</strain>
    </source>
</reference>
<dbReference type="HOGENOM" id="CLU_016047_0_2_12"/>
<feature type="transmembrane region" description="Helical" evidence="7">
    <location>
        <begin position="278"/>
        <end position="300"/>
    </location>
</feature>
<keyword evidence="3" id="KW-1003">Cell membrane</keyword>
<feature type="transmembrane region" description="Helical" evidence="7">
    <location>
        <begin position="218"/>
        <end position="240"/>
    </location>
</feature>
<keyword evidence="4 7" id="KW-0812">Transmembrane</keyword>
<dbReference type="GO" id="GO:0055085">
    <property type="term" value="P:transmembrane transport"/>
    <property type="evidence" value="ECO:0007669"/>
    <property type="project" value="InterPro"/>
</dbReference>
<evidence type="ECO:0000259" key="8">
    <source>
        <dbReference type="PROSITE" id="PS50928"/>
    </source>
</evidence>
<dbReference type="eggNOG" id="COG1175">
    <property type="taxonomic scope" value="Bacteria"/>
</dbReference>
<dbReference type="PANTHER" id="PTHR30193:SF1">
    <property type="entry name" value="ABC TRANSPORTER PERMEASE PROTEIN YESP-RELATED"/>
    <property type="match status" value="1"/>
</dbReference>
<name>F0RT98_SPHGB</name>
<dbReference type="CDD" id="cd06261">
    <property type="entry name" value="TM_PBP2"/>
    <property type="match status" value="1"/>
</dbReference>
<dbReference type="Pfam" id="PF00528">
    <property type="entry name" value="BPD_transp_1"/>
    <property type="match status" value="1"/>
</dbReference>
<protein>
    <submittedName>
        <fullName evidence="9">ABC-type transporter, integral membrane subunit</fullName>
    </submittedName>
</protein>
<keyword evidence="2 7" id="KW-0813">Transport</keyword>
<evidence type="ECO:0000256" key="2">
    <source>
        <dbReference type="ARBA" id="ARBA00022448"/>
    </source>
</evidence>
<proteinExistence type="inferred from homology"/>
<evidence type="ECO:0000256" key="5">
    <source>
        <dbReference type="ARBA" id="ARBA00022989"/>
    </source>
</evidence>
<keyword evidence="10" id="KW-1185">Reference proteome</keyword>
<evidence type="ECO:0000313" key="10">
    <source>
        <dbReference type="Proteomes" id="UP000008466"/>
    </source>
</evidence>